<dbReference type="Gene3D" id="2.70.50.70">
    <property type="match status" value="1"/>
</dbReference>
<dbReference type="Proteomes" id="UP000307169">
    <property type="component" value="Unassembled WGS sequence"/>
</dbReference>
<evidence type="ECO:0000313" key="18">
    <source>
        <dbReference type="EMBL" id="TIB97257.1"/>
    </source>
</evidence>
<evidence type="ECO:0000256" key="7">
    <source>
        <dbReference type="ARBA" id="ARBA00023002"/>
    </source>
</evidence>
<keyword evidence="11" id="KW-0119">Carbohydrate metabolism</keyword>
<feature type="region of interest" description="Disordered" evidence="16">
    <location>
        <begin position="384"/>
        <end position="428"/>
    </location>
</feature>
<dbReference type="CDD" id="cd21175">
    <property type="entry name" value="LPMO_AA9"/>
    <property type="match status" value="1"/>
</dbReference>
<feature type="region of interest" description="Disordered" evidence="16">
    <location>
        <begin position="315"/>
        <end position="368"/>
    </location>
</feature>
<evidence type="ECO:0000256" key="5">
    <source>
        <dbReference type="ARBA" id="ARBA00022729"/>
    </source>
</evidence>
<keyword evidence="7" id="KW-0560">Oxidoreductase</keyword>
<dbReference type="GO" id="GO:0004497">
    <property type="term" value="F:monooxygenase activity"/>
    <property type="evidence" value="ECO:0007669"/>
    <property type="project" value="UniProtKB-KW"/>
</dbReference>
<evidence type="ECO:0000256" key="11">
    <source>
        <dbReference type="ARBA" id="ARBA00023277"/>
    </source>
</evidence>
<evidence type="ECO:0000256" key="10">
    <source>
        <dbReference type="ARBA" id="ARBA00023157"/>
    </source>
</evidence>
<keyword evidence="12" id="KW-0624">Polysaccharide degradation</keyword>
<dbReference type="GO" id="GO:0030245">
    <property type="term" value="P:cellulose catabolic process"/>
    <property type="evidence" value="ECO:0007669"/>
    <property type="project" value="UniProtKB-KW"/>
</dbReference>
<dbReference type="EMBL" id="SPRH01000050">
    <property type="protein sequence ID" value="TIB97257.1"/>
    <property type="molecule type" value="Genomic_DNA"/>
</dbReference>
<dbReference type="InterPro" id="IPR049892">
    <property type="entry name" value="AA9"/>
</dbReference>
<keyword evidence="4" id="KW-0479">Metal-binding</keyword>
<dbReference type="EC" id="1.14.99.56" evidence="15"/>
<dbReference type="InterPro" id="IPR005103">
    <property type="entry name" value="AA9_LPMO"/>
</dbReference>
<evidence type="ECO:0000256" key="3">
    <source>
        <dbReference type="ARBA" id="ARBA00022525"/>
    </source>
</evidence>
<comment type="subcellular location">
    <subcellularLocation>
        <location evidence="2">Secreted</location>
    </subcellularLocation>
</comment>
<evidence type="ECO:0000256" key="8">
    <source>
        <dbReference type="ARBA" id="ARBA00023008"/>
    </source>
</evidence>
<evidence type="ECO:0000313" key="19">
    <source>
        <dbReference type="Proteomes" id="UP000307169"/>
    </source>
</evidence>
<organism evidence="18 19">
    <name type="scientific">Wallemia mellicola</name>
    <dbReference type="NCBI Taxonomy" id="1708541"/>
    <lineage>
        <taxon>Eukaryota</taxon>
        <taxon>Fungi</taxon>
        <taxon>Dikarya</taxon>
        <taxon>Basidiomycota</taxon>
        <taxon>Wallemiomycotina</taxon>
        <taxon>Wallemiomycetes</taxon>
        <taxon>Wallemiales</taxon>
        <taxon>Wallemiaceae</taxon>
        <taxon>Wallemia</taxon>
    </lineage>
</organism>
<evidence type="ECO:0000259" key="17">
    <source>
        <dbReference type="Pfam" id="PF03443"/>
    </source>
</evidence>
<keyword evidence="5" id="KW-0732">Signal</keyword>
<dbReference type="AlphaFoldDB" id="A0A4T0P051"/>
<evidence type="ECO:0000256" key="1">
    <source>
        <dbReference type="ARBA" id="ARBA00001973"/>
    </source>
</evidence>
<keyword evidence="8" id="KW-0186">Copper</keyword>
<feature type="domain" description="Auxiliary Activity family 9 catalytic" evidence="17">
    <location>
        <begin position="540"/>
        <end position="712"/>
    </location>
</feature>
<dbReference type="PANTHER" id="PTHR33353">
    <property type="entry name" value="PUTATIVE (AFU_ORTHOLOGUE AFUA_1G12560)-RELATED"/>
    <property type="match status" value="1"/>
</dbReference>
<proteinExistence type="inferred from homology"/>
<evidence type="ECO:0000256" key="6">
    <source>
        <dbReference type="ARBA" id="ARBA00023001"/>
    </source>
</evidence>
<dbReference type="PANTHER" id="PTHR33353:SF10">
    <property type="entry name" value="ENDO-BETA-1,4-GLUCANASE D"/>
    <property type="match status" value="1"/>
</dbReference>
<dbReference type="GO" id="GO:0005576">
    <property type="term" value="C:extracellular region"/>
    <property type="evidence" value="ECO:0007669"/>
    <property type="project" value="UniProtKB-SubCell"/>
</dbReference>
<feature type="compositionally biased region" description="Low complexity" evidence="16">
    <location>
        <begin position="821"/>
        <end position="841"/>
    </location>
</feature>
<evidence type="ECO:0000256" key="13">
    <source>
        <dbReference type="ARBA" id="ARBA00044502"/>
    </source>
</evidence>
<reference evidence="18 19" key="1">
    <citation type="submission" date="2019-03" db="EMBL/GenBank/DDBJ databases">
        <title>Sequencing 25 genomes of Wallemia mellicola.</title>
        <authorList>
            <person name="Gostincar C."/>
        </authorList>
    </citation>
    <scope>NUCLEOTIDE SEQUENCE [LARGE SCALE GENOMIC DNA]</scope>
    <source>
        <strain evidence="18 19">EXF-1262</strain>
    </source>
</reference>
<feature type="compositionally biased region" description="Basic and acidic residues" evidence="16">
    <location>
        <begin position="112"/>
        <end position="124"/>
    </location>
</feature>
<comment type="catalytic activity">
    <reaction evidence="14">
        <text>[(1-&gt;4)-beta-D-glucosyl]n+m + reduced acceptor + O2 = 4-dehydro-beta-D-glucosyl-[(1-&gt;4)-beta-D-glucosyl]n-1 + [(1-&gt;4)-beta-D-glucosyl]m + acceptor + H2O.</text>
        <dbReference type="EC" id="1.14.99.56"/>
    </reaction>
</comment>
<dbReference type="GO" id="GO:0046872">
    <property type="term" value="F:metal ion binding"/>
    <property type="evidence" value="ECO:0007669"/>
    <property type="project" value="UniProtKB-KW"/>
</dbReference>
<feature type="compositionally biased region" description="Basic and acidic residues" evidence="16">
    <location>
        <begin position="147"/>
        <end position="156"/>
    </location>
</feature>
<evidence type="ECO:0000256" key="15">
    <source>
        <dbReference type="ARBA" id="ARBA00047174"/>
    </source>
</evidence>
<comment type="similarity">
    <text evidence="13">Belongs to the polysaccharide monooxygenase AA9 family.</text>
</comment>
<gene>
    <name evidence="18" type="ORF">E3Q17_03476</name>
</gene>
<name>A0A4T0P051_9BASI</name>
<keyword evidence="3" id="KW-0964">Secreted</keyword>
<protein>
    <recommendedName>
        <fullName evidence="15">lytic cellulose monooxygenase (C4-dehydrogenating)</fullName>
        <ecNumber evidence="15">1.14.99.56</ecNumber>
    </recommendedName>
</protein>
<feature type="region of interest" description="Disordered" evidence="16">
    <location>
        <begin position="110"/>
        <end position="156"/>
    </location>
</feature>
<keyword evidence="6" id="KW-0136">Cellulose degradation</keyword>
<evidence type="ECO:0000256" key="9">
    <source>
        <dbReference type="ARBA" id="ARBA00023033"/>
    </source>
</evidence>
<comment type="cofactor">
    <cofactor evidence="1">
        <name>Cu(2+)</name>
        <dbReference type="ChEBI" id="CHEBI:29036"/>
    </cofactor>
</comment>
<keyword evidence="9" id="KW-0503">Monooxygenase</keyword>
<feature type="region of interest" description="Disordered" evidence="16">
    <location>
        <begin position="821"/>
        <end position="859"/>
    </location>
</feature>
<dbReference type="Pfam" id="PF03443">
    <property type="entry name" value="AA9"/>
    <property type="match status" value="1"/>
</dbReference>
<accession>A0A4T0P051</accession>
<evidence type="ECO:0000256" key="16">
    <source>
        <dbReference type="SAM" id="MobiDB-lite"/>
    </source>
</evidence>
<evidence type="ECO:0000256" key="12">
    <source>
        <dbReference type="ARBA" id="ARBA00023326"/>
    </source>
</evidence>
<feature type="compositionally biased region" description="Basic and acidic residues" evidence="16">
    <location>
        <begin position="416"/>
        <end position="425"/>
    </location>
</feature>
<evidence type="ECO:0000256" key="4">
    <source>
        <dbReference type="ARBA" id="ARBA00022723"/>
    </source>
</evidence>
<evidence type="ECO:0000256" key="14">
    <source>
        <dbReference type="ARBA" id="ARBA00045077"/>
    </source>
</evidence>
<comment type="caution">
    <text evidence="18">The sequence shown here is derived from an EMBL/GenBank/DDBJ whole genome shotgun (WGS) entry which is preliminary data.</text>
</comment>
<evidence type="ECO:0000256" key="2">
    <source>
        <dbReference type="ARBA" id="ARBA00004613"/>
    </source>
</evidence>
<sequence length="859" mass="97193">MNKLKFKKTKSEIEEDEINNLKKTYKKRIFVSPPRYAEFDEPITPPRKACKRDEDEEFISKLADIADEDAEFEAYIPHRWQHQYFDSYSDNDLDDEESYAERIRAGMWQRYHPKEAEQDRESRRSRQSSADKHKKAKQAAKEQIQSELKESAIKQSKKEAEDIENYRISFRRFWLDTPDEITIKNIKYPSIDKDISSESITKFLQLDIISSSEQRKLIRDLMRIFHPDKFVAPKNNGVQSIFNPNSNHVSTDDLVMAPESDPKAIANSLKSLIFYYECWWHFVKLDLIGESRMSAIYTPQKKPLNDLLARVQALDSATKENPKRKREERAQDVSKRLNDMDSPKQQPTELPDVTMDEPDSNAPAMPYADHSAAYPTIFRATPKNLSVKAHPPNSSTHIYKRPSLDNSSEHSPNIHPDTRSGNHDTNDDDVIVIENLTPKKQYMRKPDSASKVRGGRISEAYKMTPRRKITREMLMPDGDDEESVNKENDNIENKLQEDAMLFQQISLAVSSALFGAMPVIAAPLPMPFSMSSQKSQMVSPDLIRAAQASEPIAIKDVDSHDLTCGRGASVQHQDHPVKIDAGSKLQIQWSDDWKHTVGPIMTYLAECRENNCEESDVTTLDWFKIDEKAADLEGDWWQSHLGDERVYVPIPSTLKDGKYIVRHEVIVIDQDPVLFFPACAALDIQNGGDEFPSSNYTVQIPGAYSATDKGLQTVEESFDPYNYVFPGPSVWKPTDVVESASFDGFYSAAEMDVHMTGDAYQVQFLAPNVTSSSTSSVDYVSSTATTLYPSQTMSMAASKSSTTSSSKPTSTANFYHAQLAPLPSDSTASPSSTPSPSISSTEWDDGSWNKQKYDDGKFT</sequence>
<keyword evidence="10" id="KW-1015">Disulfide bond</keyword>
<feature type="compositionally biased region" description="Basic and acidic residues" evidence="16">
    <location>
        <begin position="317"/>
        <end position="342"/>
    </location>
</feature>